<reference evidence="1 2" key="1">
    <citation type="submission" date="2021-03" db="EMBL/GenBank/DDBJ databases">
        <title>Aliifodinibius sp. nov., a new bacterium isolated from saline soil.</title>
        <authorList>
            <person name="Galisteo C."/>
            <person name="De La Haba R."/>
            <person name="Sanchez-Porro C."/>
            <person name="Ventosa A."/>
        </authorList>
    </citation>
    <scope>NUCLEOTIDE SEQUENCE [LARGE SCALE GENOMIC DNA]</scope>
    <source>
        <strain evidence="1 2">1BSP15-2V2</strain>
    </source>
</reference>
<proteinExistence type="predicted"/>
<comment type="caution">
    <text evidence="1">The sequence shown here is derived from an EMBL/GenBank/DDBJ whole genome shotgun (WGS) entry which is preliminary data.</text>
</comment>
<evidence type="ECO:0000313" key="2">
    <source>
        <dbReference type="Proteomes" id="UP001207918"/>
    </source>
</evidence>
<accession>A0ABT3PSK6</accession>
<keyword evidence="2" id="KW-1185">Reference proteome</keyword>
<sequence length="32" mass="3778">MTRGMKGCYIYCNDEETENYLRSIVGNLNINY</sequence>
<protein>
    <submittedName>
        <fullName evidence="1">Uncharacterized protein</fullName>
    </submittedName>
</protein>
<dbReference type="EMBL" id="JAGGJA010000017">
    <property type="protein sequence ID" value="MCW9708841.1"/>
    <property type="molecule type" value="Genomic_DNA"/>
</dbReference>
<name>A0ABT3PSK6_9BACT</name>
<gene>
    <name evidence="1" type="ORF">J6I44_18420</name>
</gene>
<dbReference type="Proteomes" id="UP001207918">
    <property type="component" value="Unassembled WGS sequence"/>
</dbReference>
<organism evidence="1 2">
    <name type="scientific">Fodinibius salsisoli</name>
    <dbReference type="NCBI Taxonomy" id="2820877"/>
    <lineage>
        <taxon>Bacteria</taxon>
        <taxon>Pseudomonadati</taxon>
        <taxon>Balneolota</taxon>
        <taxon>Balneolia</taxon>
        <taxon>Balneolales</taxon>
        <taxon>Balneolaceae</taxon>
        <taxon>Fodinibius</taxon>
    </lineage>
</organism>
<evidence type="ECO:0000313" key="1">
    <source>
        <dbReference type="EMBL" id="MCW9708841.1"/>
    </source>
</evidence>